<evidence type="ECO:0000313" key="2">
    <source>
        <dbReference type="Proteomes" id="UP000070093"/>
    </source>
</evidence>
<evidence type="ECO:0000313" key="1">
    <source>
        <dbReference type="EMBL" id="KXO16489.1"/>
    </source>
</evidence>
<dbReference type="AlphaFoldDB" id="A0A137SVR7"/>
<name>A0A137SVR7_9BACT</name>
<evidence type="ECO:0008006" key="3">
    <source>
        <dbReference type="Google" id="ProtNLM"/>
    </source>
</evidence>
<dbReference type="Proteomes" id="UP000070093">
    <property type="component" value="Unassembled WGS sequence"/>
</dbReference>
<protein>
    <recommendedName>
        <fullName evidence="3">DUF2693 domain-containing protein</fullName>
    </recommendedName>
</protein>
<dbReference type="EMBL" id="LTAG01000070">
    <property type="protein sequence ID" value="KXO16489.1"/>
    <property type="molecule type" value="Genomic_DNA"/>
</dbReference>
<proteinExistence type="predicted"/>
<accession>A0A137SVR7</accession>
<gene>
    <name evidence="1" type="ORF">HMPREF3202_01367</name>
</gene>
<organism evidence="1 2">
    <name type="scientific">Prevotella bivia</name>
    <dbReference type="NCBI Taxonomy" id="28125"/>
    <lineage>
        <taxon>Bacteria</taxon>
        <taxon>Pseudomonadati</taxon>
        <taxon>Bacteroidota</taxon>
        <taxon>Bacteroidia</taxon>
        <taxon>Bacteroidales</taxon>
        <taxon>Prevotellaceae</taxon>
        <taxon>Prevotella</taxon>
    </lineage>
</organism>
<dbReference type="InterPro" id="IPR024401">
    <property type="entry name" value="WYL_prot"/>
</dbReference>
<comment type="caution">
    <text evidence="1">The sequence shown here is derived from an EMBL/GenBank/DDBJ whole genome shotgun (WGS) entry which is preliminary data.</text>
</comment>
<reference evidence="1 2" key="1">
    <citation type="submission" date="2016-02" db="EMBL/GenBank/DDBJ databases">
        <authorList>
            <person name="Wen L."/>
            <person name="He K."/>
            <person name="Yang H."/>
        </authorList>
    </citation>
    <scope>NUCLEOTIDE SEQUENCE [LARGE SCALE GENOMIC DNA]</scope>
    <source>
        <strain evidence="1 2">GED7880</strain>
    </source>
</reference>
<sequence length="264" mass="29802">MKSRQCDAARAAKLKGNVSSKITLQNMENLFETLVGKLRKGIVSFVYRKKDGTERHACGTLYGIGHTIKGTHPHQQCSYTLAYYDVDCKGWRSFIINNLVEVGELRQETMDEHHDICLALVVKLKEKMKKEGKTAFAYRKADGTIRYTHGILSDSIDVSDRYFTYFDTDKGEERKFRIDAFIGIGEPEELQDSNAPISTETQGASSSDKAYNDFNSLGIETILAKRGVKIENTENFMVIDLLPELNKQQLKDLICKAAERLASL</sequence>
<dbReference type="Pfam" id="PF10902">
    <property type="entry name" value="WYL_2"/>
    <property type="match status" value="2"/>
</dbReference>
<dbReference type="PATRIC" id="fig|28125.4.peg.1351"/>